<dbReference type="InterPro" id="IPR018062">
    <property type="entry name" value="HTH_AraC-typ_CS"/>
</dbReference>
<feature type="transmembrane region" description="Helical" evidence="4">
    <location>
        <begin position="265"/>
        <end position="286"/>
    </location>
</feature>
<evidence type="ECO:0000259" key="5">
    <source>
        <dbReference type="PROSITE" id="PS01124"/>
    </source>
</evidence>
<dbReference type="RefSeq" id="WP_119796281.1">
    <property type="nucleotide sequence ID" value="NZ_QYZD01000040.1"/>
</dbReference>
<sequence>MNAKRWFYRLLFSYMPVFIIVVSFLFFVFFQTLSEQSRNDAMRTNASLLLQTLRATDASLKAIDQTLVSEVVNSPELAHFFQVTTDDDVPLHMGIMKLMRRMSASYPLIDSIYLVRFQDGKVFSSSKEWSLEQYLDREFIAKHRNLKSTDYPWTGARPFKEFDFQEPKRVISLVRSMPNLDGSGGMVVVNVAAASVTSMVKDWYGTELNSIRIMDEDENDLLFDDTDNPTAKSFKVVSNYMSPYTGWVYESGFRQDKAVLSAERWFNVWIIGGMALLLAAVAWIVYVTHRHYQPIAKLVNRVNEIAATPASKRSDTVRWDEFAVIESALDRMFAERDQSVERGKKDALFLRNYTFRQWLDGTYEDHPLGTAQHIDVPLSSERPCLIAVLEIDNYAAFVEEYSKRDRFLLQYAAKSACQETAAQHGWSLWSDWLTGERLAMLWQPPEECDGELVPLAEAERRLTAIVQDMLVWINGYLKWTATAGIGGTAPSIRAIPHALDQALRALNRKMTCGSNQVLIEEELRREPPDLQPLARFLAHSLTGTAAEREARLSEWVGLLRAGCLTREEVRHACRQWVPDVARRLKSAGEEAPEAAWLDRLDACLTLEELERTLRDGLERAAERLASADQERNAQLIGRVQAYVQEHFANPQMSLNLLGEMFDIAPKLLSKSFKEVTGEKFIDVLIGLRLEEAKRLLRQTDLPVQTIAEQIGYGGAVSFSRVFKRMEGISPGEYRSSYSAAASADVAQ</sequence>
<keyword evidence="4" id="KW-0472">Membrane</keyword>
<gene>
    <name evidence="6" type="ORF">DQX05_26360</name>
</gene>
<dbReference type="Gene3D" id="6.10.340.10">
    <property type="match status" value="1"/>
</dbReference>
<protein>
    <submittedName>
        <fullName evidence="6">AraC family transcriptional regulator</fullName>
    </submittedName>
</protein>
<keyword evidence="2" id="KW-0238">DNA-binding</keyword>
<dbReference type="OrthoDB" id="1877256at2"/>
<reference evidence="6 7" key="1">
    <citation type="submission" date="2018-09" db="EMBL/GenBank/DDBJ databases">
        <title>Paenibacillus SK2017-BO5.</title>
        <authorList>
            <person name="Piskunova J.V."/>
            <person name="Dubiley S.A."/>
            <person name="Severinov K.V."/>
        </authorList>
    </citation>
    <scope>NUCLEOTIDE SEQUENCE [LARGE SCALE GENOMIC DNA]</scope>
    <source>
        <strain evidence="6 7">BO5</strain>
    </source>
</reference>
<dbReference type="PANTHER" id="PTHR43280">
    <property type="entry name" value="ARAC-FAMILY TRANSCRIPTIONAL REGULATOR"/>
    <property type="match status" value="1"/>
</dbReference>
<accession>A0A3A3GA04</accession>
<dbReference type="Gene3D" id="1.10.10.60">
    <property type="entry name" value="Homeodomain-like"/>
    <property type="match status" value="2"/>
</dbReference>
<dbReference type="SUPFAM" id="SSF46689">
    <property type="entry name" value="Homeodomain-like"/>
    <property type="match status" value="1"/>
</dbReference>
<dbReference type="Pfam" id="PF17853">
    <property type="entry name" value="GGDEF_2"/>
    <property type="match status" value="1"/>
</dbReference>
<evidence type="ECO:0000313" key="7">
    <source>
        <dbReference type="Proteomes" id="UP000266177"/>
    </source>
</evidence>
<evidence type="ECO:0000256" key="4">
    <source>
        <dbReference type="SAM" id="Phobius"/>
    </source>
</evidence>
<dbReference type="InterPro" id="IPR018060">
    <property type="entry name" value="HTH_AraC"/>
</dbReference>
<comment type="caution">
    <text evidence="6">The sequence shown here is derived from an EMBL/GenBank/DDBJ whole genome shotgun (WGS) entry which is preliminary data.</text>
</comment>
<dbReference type="GO" id="GO:0043565">
    <property type="term" value="F:sequence-specific DNA binding"/>
    <property type="evidence" value="ECO:0007669"/>
    <property type="project" value="InterPro"/>
</dbReference>
<evidence type="ECO:0000313" key="6">
    <source>
        <dbReference type="EMBL" id="RJG19064.1"/>
    </source>
</evidence>
<dbReference type="AlphaFoldDB" id="A0A3A3GA04"/>
<dbReference type="PRINTS" id="PR00032">
    <property type="entry name" value="HTHARAC"/>
</dbReference>
<dbReference type="GO" id="GO:0003700">
    <property type="term" value="F:DNA-binding transcription factor activity"/>
    <property type="evidence" value="ECO:0007669"/>
    <property type="project" value="InterPro"/>
</dbReference>
<dbReference type="EMBL" id="QYZD01000040">
    <property type="protein sequence ID" value="RJG19064.1"/>
    <property type="molecule type" value="Genomic_DNA"/>
</dbReference>
<dbReference type="PROSITE" id="PS00041">
    <property type="entry name" value="HTH_ARAC_FAMILY_1"/>
    <property type="match status" value="1"/>
</dbReference>
<keyword evidence="3" id="KW-0804">Transcription</keyword>
<dbReference type="InterPro" id="IPR020449">
    <property type="entry name" value="Tscrpt_reg_AraC-type_HTH"/>
</dbReference>
<feature type="domain" description="HTH araC/xylS-type" evidence="5">
    <location>
        <begin position="637"/>
        <end position="736"/>
    </location>
</feature>
<proteinExistence type="predicted"/>
<dbReference type="Proteomes" id="UP000266177">
    <property type="component" value="Unassembled WGS sequence"/>
</dbReference>
<feature type="transmembrane region" description="Helical" evidence="4">
    <location>
        <begin position="6"/>
        <end position="30"/>
    </location>
</feature>
<organism evidence="6 7">
    <name type="scientific">Paenibacillus thiaminolyticus</name>
    <name type="common">Bacillus thiaminolyticus</name>
    <dbReference type="NCBI Taxonomy" id="49283"/>
    <lineage>
        <taxon>Bacteria</taxon>
        <taxon>Bacillati</taxon>
        <taxon>Bacillota</taxon>
        <taxon>Bacilli</taxon>
        <taxon>Bacillales</taxon>
        <taxon>Paenibacillaceae</taxon>
        <taxon>Paenibacillus</taxon>
    </lineage>
</organism>
<dbReference type="InterPro" id="IPR041522">
    <property type="entry name" value="CdaR_GGDEF"/>
</dbReference>
<keyword evidence="4" id="KW-0812">Transmembrane</keyword>
<name>A0A3A3GA04_PANTH</name>
<evidence type="ECO:0000256" key="3">
    <source>
        <dbReference type="ARBA" id="ARBA00023163"/>
    </source>
</evidence>
<keyword evidence="1" id="KW-0805">Transcription regulation</keyword>
<dbReference type="InterPro" id="IPR009057">
    <property type="entry name" value="Homeodomain-like_sf"/>
</dbReference>
<evidence type="ECO:0000256" key="1">
    <source>
        <dbReference type="ARBA" id="ARBA00023015"/>
    </source>
</evidence>
<dbReference type="SMART" id="SM00342">
    <property type="entry name" value="HTH_ARAC"/>
    <property type="match status" value="1"/>
</dbReference>
<keyword evidence="4" id="KW-1133">Transmembrane helix</keyword>
<dbReference type="Pfam" id="PF12833">
    <property type="entry name" value="HTH_18"/>
    <property type="match status" value="1"/>
</dbReference>
<dbReference type="PROSITE" id="PS01124">
    <property type="entry name" value="HTH_ARAC_FAMILY_2"/>
    <property type="match status" value="1"/>
</dbReference>
<evidence type="ECO:0000256" key="2">
    <source>
        <dbReference type="ARBA" id="ARBA00023125"/>
    </source>
</evidence>
<dbReference type="PANTHER" id="PTHR43280:SF2">
    <property type="entry name" value="HTH-TYPE TRANSCRIPTIONAL REGULATOR EXSA"/>
    <property type="match status" value="1"/>
</dbReference>